<evidence type="ECO:0000256" key="2">
    <source>
        <dbReference type="ARBA" id="ARBA00022723"/>
    </source>
</evidence>
<feature type="region of interest" description="Disordered" evidence="6">
    <location>
        <begin position="483"/>
        <end position="519"/>
    </location>
</feature>
<keyword evidence="4" id="KW-0862">Zinc</keyword>
<dbReference type="InterPro" id="IPR013085">
    <property type="entry name" value="U1-CZ_Znf_C2H2"/>
</dbReference>
<sequence length="519" mass="57742">MTEYWKSNAKKFCELCKCWFADNRVSIEHHEGGVRHKNAVQNKLRQLGQQSRTREEEDRNLRATLASMEVAALGSFKRDLKAQPSVAQQYNIHGSAMRVPIREAGCASGPSKDMQRSMGPTFTPSFGGTADYSGAASYESAPSHTASFDKVAVEMGRRVELAKRGKIPLANDPANFGQPSVSYSDRRREKNWVEAVSPEGDTYYWHIYSGDTTWDPPEAGYLLAEEYEAMQATQAALDEADEYTFGEDETVPAAPLNPAIKQPERIVPENIATLDDDERAEAEAAAEEDEAQSGEYLEERNEEEKPVKEEPKLTGCFVPGAVSYYTAPAVKPAPLPTFNPWGAAAVFDTAPSPDEEPPMTEEEPPMTDVKQSVFAPDSLPPGPLEELMRKRRAEKRRNAADKTVKEEEEEEEEEEELPEQKLKRLVQQDPAKPFGSWSVVKQEEKPEKVDLELPDASVRSAAEPVVTIAPEERLRFKEKTVASVSRKKGMNGADKGAPIEFKKRKTGARSLRSKDGDED</sequence>
<dbReference type="GO" id="GO:0071011">
    <property type="term" value="C:precatalytic spliceosome"/>
    <property type="evidence" value="ECO:0007669"/>
    <property type="project" value="TreeGrafter"/>
</dbReference>
<dbReference type="Proteomes" id="UP000887566">
    <property type="component" value="Unplaced"/>
</dbReference>
<dbReference type="PANTHER" id="PTHR13173:SF10">
    <property type="entry name" value="WW DOMAIN-BINDING PROTEIN 4"/>
    <property type="match status" value="1"/>
</dbReference>
<dbReference type="Gene3D" id="2.20.70.10">
    <property type="match status" value="1"/>
</dbReference>
<feature type="domain" description="WW" evidence="7">
    <location>
        <begin position="186"/>
        <end position="219"/>
    </location>
</feature>
<evidence type="ECO:0000259" key="7">
    <source>
        <dbReference type="PROSITE" id="PS50020"/>
    </source>
</evidence>
<evidence type="ECO:0000256" key="5">
    <source>
        <dbReference type="ARBA" id="ARBA00023242"/>
    </source>
</evidence>
<keyword evidence="5" id="KW-0539">Nucleus</keyword>
<dbReference type="InterPro" id="IPR000690">
    <property type="entry name" value="Matrin/U1-C_Znf_C2H2"/>
</dbReference>
<dbReference type="AlphaFoldDB" id="A0A914WNJ0"/>
<evidence type="ECO:0000256" key="6">
    <source>
        <dbReference type="SAM" id="MobiDB-lite"/>
    </source>
</evidence>
<dbReference type="PROSITE" id="PS50171">
    <property type="entry name" value="ZF_MATRIN"/>
    <property type="match status" value="1"/>
</dbReference>
<evidence type="ECO:0000256" key="4">
    <source>
        <dbReference type="ARBA" id="ARBA00022833"/>
    </source>
</evidence>
<dbReference type="InterPro" id="IPR040023">
    <property type="entry name" value="WBP4"/>
</dbReference>
<dbReference type="Gene3D" id="3.30.160.60">
    <property type="entry name" value="Classic Zinc Finger"/>
    <property type="match status" value="1"/>
</dbReference>
<dbReference type="PROSITE" id="PS01159">
    <property type="entry name" value="WW_DOMAIN_1"/>
    <property type="match status" value="1"/>
</dbReference>
<evidence type="ECO:0000256" key="3">
    <source>
        <dbReference type="ARBA" id="ARBA00022771"/>
    </source>
</evidence>
<feature type="compositionally biased region" description="Acidic residues" evidence="6">
    <location>
        <begin position="353"/>
        <end position="365"/>
    </location>
</feature>
<feature type="compositionally biased region" description="Acidic residues" evidence="6">
    <location>
        <begin position="406"/>
        <end position="417"/>
    </location>
</feature>
<dbReference type="WBParaSite" id="PSAMB.scaffold4723size13735.g24996.t1">
    <property type="protein sequence ID" value="PSAMB.scaffold4723size13735.g24996.t1"/>
    <property type="gene ID" value="PSAMB.scaffold4723size13735.g24996"/>
</dbReference>
<name>A0A914WNJ0_9BILA</name>
<proteinExistence type="predicted"/>
<comment type="subcellular location">
    <subcellularLocation>
        <location evidence="1">Nucleus</location>
    </subcellularLocation>
</comment>
<dbReference type="SMART" id="SM00451">
    <property type="entry name" value="ZnF_U1"/>
    <property type="match status" value="1"/>
</dbReference>
<keyword evidence="3" id="KW-0863">Zinc-finger</keyword>
<keyword evidence="9" id="KW-1185">Reference proteome</keyword>
<feature type="region of interest" description="Disordered" evidence="6">
    <location>
        <begin position="346"/>
        <end position="450"/>
    </location>
</feature>
<dbReference type="GO" id="GO:0003723">
    <property type="term" value="F:RNA binding"/>
    <property type="evidence" value="ECO:0007669"/>
    <property type="project" value="TreeGrafter"/>
</dbReference>
<dbReference type="PANTHER" id="PTHR13173">
    <property type="entry name" value="WW DOMAIN BINDING PROTEIN 4"/>
    <property type="match status" value="1"/>
</dbReference>
<dbReference type="GO" id="GO:0000398">
    <property type="term" value="P:mRNA splicing, via spliceosome"/>
    <property type="evidence" value="ECO:0007669"/>
    <property type="project" value="InterPro"/>
</dbReference>
<feature type="region of interest" description="Disordered" evidence="6">
    <location>
        <begin position="278"/>
        <end position="312"/>
    </location>
</feature>
<feature type="compositionally biased region" description="Basic and acidic residues" evidence="6">
    <location>
        <begin position="396"/>
        <end position="405"/>
    </location>
</feature>
<evidence type="ECO:0000313" key="10">
    <source>
        <dbReference type="WBParaSite" id="PSAMB.scaffold4723size13735.g24996.t1"/>
    </source>
</evidence>
<dbReference type="InterPro" id="IPR001202">
    <property type="entry name" value="WW_dom"/>
</dbReference>
<dbReference type="Pfam" id="PF06220">
    <property type="entry name" value="zf-U1"/>
    <property type="match status" value="1"/>
</dbReference>
<dbReference type="SMART" id="SM00456">
    <property type="entry name" value="WW"/>
    <property type="match status" value="1"/>
</dbReference>
<accession>A0A914WNJ0</accession>
<organism evidence="9 10">
    <name type="scientific">Plectus sambesii</name>
    <dbReference type="NCBI Taxonomy" id="2011161"/>
    <lineage>
        <taxon>Eukaryota</taxon>
        <taxon>Metazoa</taxon>
        <taxon>Ecdysozoa</taxon>
        <taxon>Nematoda</taxon>
        <taxon>Chromadorea</taxon>
        <taxon>Plectida</taxon>
        <taxon>Plectina</taxon>
        <taxon>Plectoidea</taxon>
        <taxon>Plectidae</taxon>
        <taxon>Plectus</taxon>
    </lineage>
</organism>
<dbReference type="GO" id="GO:0008270">
    <property type="term" value="F:zinc ion binding"/>
    <property type="evidence" value="ECO:0007669"/>
    <property type="project" value="UniProtKB-KW"/>
</dbReference>
<protein>
    <submittedName>
        <fullName evidence="10">WW domain-binding protein 4</fullName>
    </submittedName>
</protein>
<evidence type="ECO:0000313" key="9">
    <source>
        <dbReference type="Proteomes" id="UP000887566"/>
    </source>
</evidence>
<reference evidence="10" key="1">
    <citation type="submission" date="2022-11" db="UniProtKB">
        <authorList>
            <consortium name="WormBaseParasite"/>
        </authorList>
    </citation>
    <scope>IDENTIFICATION</scope>
</reference>
<feature type="compositionally biased region" description="Basic and acidic residues" evidence="6">
    <location>
        <begin position="441"/>
        <end position="450"/>
    </location>
</feature>
<dbReference type="InterPro" id="IPR036020">
    <property type="entry name" value="WW_dom_sf"/>
</dbReference>
<dbReference type="SUPFAM" id="SSF51045">
    <property type="entry name" value="WW domain"/>
    <property type="match status" value="1"/>
</dbReference>
<dbReference type="PROSITE" id="PS50020">
    <property type="entry name" value="WW_DOMAIN_2"/>
    <property type="match status" value="1"/>
</dbReference>
<feature type="compositionally biased region" description="Acidic residues" evidence="6">
    <location>
        <begin position="278"/>
        <end position="292"/>
    </location>
</feature>
<evidence type="ECO:0000259" key="8">
    <source>
        <dbReference type="PROSITE" id="PS50171"/>
    </source>
</evidence>
<feature type="domain" description="Matrin-type" evidence="8">
    <location>
        <begin position="11"/>
        <end position="42"/>
    </location>
</feature>
<dbReference type="InterPro" id="IPR003604">
    <property type="entry name" value="Matrin/U1-like-C_Znf_C2H2"/>
</dbReference>
<feature type="compositionally biased region" description="Basic and acidic residues" evidence="6">
    <location>
        <begin position="297"/>
        <end position="312"/>
    </location>
</feature>
<keyword evidence="2" id="KW-0479">Metal-binding</keyword>
<dbReference type="CDD" id="cd00201">
    <property type="entry name" value="WW"/>
    <property type="match status" value="1"/>
</dbReference>
<evidence type="ECO:0000256" key="1">
    <source>
        <dbReference type="ARBA" id="ARBA00004123"/>
    </source>
</evidence>